<keyword evidence="2" id="KW-1185">Reference proteome</keyword>
<dbReference type="RefSeq" id="WP_123302492.1">
    <property type="nucleotide sequence ID" value="NZ_RKHK01000001.1"/>
</dbReference>
<gene>
    <name evidence="1" type="ORF">EDD31_0163</name>
</gene>
<evidence type="ECO:0000313" key="1">
    <source>
        <dbReference type="EMBL" id="ROR71825.1"/>
    </source>
</evidence>
<dbReference type="Proteomes" id="UP000280668">
    <property type="component" value="Unassembled WGS sequence"/>
</dbReference>
<dbReference type="AlphaFoldDB" id="A0A3N2B975"/>
<comment type="caution">
    <text evidence="1">The sequence shown here is derived from an EMBL/GenBank/DDBJ whole genome shotgun (WGS) entry which is preliminary data.</text>
</comment>
<protein>
    <submittedName>
        <fullName evidence="1">Uncharacterized protein</fullName>
    </submittedName>
</protein>
<evidence type="ECO:0000313" key="2">
    <source>
        <dbReference type="Proteomes" id="UP000280668"/>
    </source>
</evidence>
<dbReference type="OrthoDB" id="4964379at2"/>
<sequence length="217" mass="23394">MERWESFYLGAGAPQRGVLGRRYDHPELTTRIVFPIGDGELFRAESVIRFEDDGQSWERAEYRQEPGGVSSAVDRDAAELGETTLPSYGEYLLLLDVVTREAQEPAREEFLVLADSDPLAGAATAAIAAAGTETVDVPGGRRECRRFDVVAGGRRTSSHWAADGVVVKSEWNGAESYLGEREHVLAGLDEPILAFAISGFAEAHEDPGAAALSESPG</sequence>
<reference evidence="1 2" key="1">
    <citation type="submission" date="2018-11" db="EMBL/GenBank/DDBJ databases">
        <title>Sequencing the genomes of 1000 actinobacteria strains.</title>
        <authorList>
            <person name="Klenk H.-P."/>
        </authorList>
    </citation>
    <scope>NUCLEOTIDE SEQUENCE [LARGE SCALE GENOMIC DNA]</scope>
    <source>
        <strain evidence="1 2">DSM 11294</strain>
    </source>
</reference>
<proteinExistence type="predicted"/>
<name>A0A3N2B975_9MICO</name>
<accession>A0A3N2B975</accession>
<organism evidence="1 2">
    <name type="scientific">Bogoriella caseilytica</name>
    <dbReference type="NCBI Taxonomy" id="56055"/>
    <lineage>
        <taxon>Bacteria</taxon>
        <taxon>Bacillati</taxon>
        <taxon>Actinomycetota</taxon>
        <taxon>Actinomycetes</taxon>
        <taxon>Micrococcales</taxon>
        <taxon>Bogoriellaceae</taxon>
        <taxon>Bogoriella</taxon>
    </lineage>
</organism>
<dbReference type="EMBL" id="RKHK01000001">
    <property type="protein sequence ID" value="ROR71825.1"/>
    <property type="molecule type" value="Genomic_DNA"/>
</dbReference>